<comment type="caution">
    <text evidence="2">The sequence shown here is derived from an EMBL/GenBank/DDBJ whole genome shotgun (WGS) entry which is preliminary data.</text>
</comment>
<keyword evidence="1" id="KW-0812">Transmembrane</keyword>
<keyword evidence="3" id="KW-1185">Reference proteome</keyword>
<dbReference type="EMBL" id="JAOYOD010000001">
    <property type="protein sequence ID" value="MCV9386127.1"/>
    <property type="molecule type" value="Genomic_DNA"/>
</dbReference>
<organism evidence="2 3">
    <name type="scientific">Reichenbachiella ulvae</name>
    <dbReference type="NCBI Taxonomy" id="2980104"/>
    <lineage>
        <taxon>Bacteria</taxon>
        <taxon>Pseudomonadati</taxon>
        <taxon>Bacteroidota</taxon>
        <taxon>Cytophagia</taxon>
        <taxon>Cytophagales</taxon>
        <taxon>Reichenbachiellaceae</taxon>
        <taxon>Reichenbachiella</taxon>
    </lineage>
</organism>
<proteinExistence type="predicted"/>
<dbReference type="RefSeq" id="WP_264136912.1">
    <property type="nucleotide sequence ID" value="NZ_JAOYOD010000001.1"/>
</dbReference>
<reference evidence="2 3" key="1">
    <citation type="submission" date="2022-10" db="EMBL/GenBank/DDBJ databases">
        <title>Comparative genomics and taxonomic characterization of three novel marine species of genus Reichenbachiella exhibiting antioxidant and polysaccharide degradation activities.</title>
        <authorList>
            <person name="Muhammad N."/>
            <person name="Lee Y.-J."/>
            <person name="Ko J."/>
            <person name="Kim S.-G."/>
        </authorList>
    </citation>
    <scope>NUCLEOTIDE SEQUENCE [LARGE SCALE GENOMIC DNA]</scope>
    <source>
        <strain evidence="2 3">ABR2-5</strain>
    </source>
</reference>
<feature type="transmembrane region" description="Helical" evidence="1">
    <location>
        <begin position="47"/>
        <end position="68"/>
    </location>
</feature>
<sequence length="99" mass="10948">MPANKKYLTKSIHQRIAKITAAILGGYILTMSLHLAAATWMDKTTVMITSTFTGFIMWVALMIVAFLARNGWKVWGLYLLLSALCAAVIYLGQNLNPSI</sequence>
<dbReference type="Proteomes" id="UP001300692">
    <property type="component" value="Unassembled WGS sequence"/>
</dbReference>
<evidence type="ECO:0000313" key="3">
    <source>
        <dbReference type="Proteomes" id="UP001300692"/>
    </source>
</evidence>
<feature type="transmembrane region" description="Helical" evidence="1">
    <location>
        <begin position="75"/>
        <end position="93"/>
    </location>
</feature>
<gene>
    <name evidence="2" type="ORF">N7U62_05600</name>
</gene>
<evidence type="ECO:0000313" key="2">
    <source>
        <dbReference type="EMBL" id="MCV9386127.1"/>
    </source>
</evidence>
<keyword evidence="1" id="KW-0472">Membrane</keyword>
<keyword evidence="1" id="KW-1133">Transmembrane helix</keyword>
<feature type="transmembrane region" description="Helical" evidence="1">
    <location>
        <begin position="21"/>
        <end position="41"/>
    </location>
</feature>
<accession>A0ABT3CR32</accession>
<protein>
    <recommendedName>
        <fullName evidence="4">DUF3649 domain-containing protein</fullName>
    </recommendedName>
</protein>
<evidence type="ECO:0008006" key="4">
    <source>
        <dbReference type="Google" id="ProtNLM"/>
    </source>
</evidence>
<evidence type="ECO:0000256" key="1">
    <source>
        <dbReference type="SAM" id="Phobius"/>
    </source>
</evidence>
<name>A0ABT3CR32_9BACT</name>